<dbReference type="Proteomes" id="UP000308365">
    <property type="component" value="Unassembled WGS sequence"/>
</dbReference>
<feature type="compositionally biased region" description="Basic and acidic residues" evidence="1">
    <location>
        <begin position="1"/>
        <end position="12"/>
    </location>
</feature>
<comment type="caution">
    <text evidence="2">The sequence shown here is derived from an EMBL/GenBank/DDBJ whole genome shotgun (WGS) entry which is preliminary data.</text>
</comment>
<reference evidence="3" key="1">
    <citation type="journal article" date="2019" name="IScience">
        <title>Narwhal Genome Reveals Long-Term Low Genetic Diversity despite Current Large Abundance Size.</title>
        <authorList>
            <person name="Westbury M.V."/>
            <person name="Petersen B."/>
            <person name="Garde E."/>
            <person name="Heide-Jorgensen M.P."/>
            <person name="Lorenzen E.D."/>
        </authorList>
    </citation>
    <scope>NUCLEOTIDE SEQUENCE [LARGE SCALE GENOMIC DNA]</scope>
</reference>
<protein>
    <submittedName>
        <fullName evidence="2">Uncharacterized protein</fullName>
    </submittedName>
</protein>
<gene>
    <name evidence="2" type="ORF">EI555_021066</name>
</gene>
<organism evidence="2 3">
    <name type="scientific">Monodon monoceros</name>
    <name type="common">Narwhal</name>
    <name type="synonym">Ceratodon monodon</name>
    <dbReference type="NCBI Taxonomy" id="40151"/>
    <lineage>
        <taxon>Eukaryota</taxon>
        <taxon>Metazoa</taxon>
        <taxon>Chordata</taxon>
        <taxon>Craniata</taxon>
        <taxon>Vertebrata</taxon>
        <taxon>Euteleostomi</taxon>
        <taxon>Mammalia</taxon>
        <taxon>Eutheria</taxon>
        <taxon>Laurasiatheria</taxon>
        <taxon>Artiodactyla</taxon>
        <taxon>Whippomorpha</taxon>
        <taxon>Cetacea</taxon>
        <taxon>Odontoceti</taxon>
        <taxon>Monodontidae</taxon>
        <taxon>Monodon</taxon>
    </lineage>
</organism>
<evidence type="ECO:0000313" key="2">
    <source>
        <dbReference type="EMBL" id="TKC37447.1"/>
    </source>
</evidence>
<dbReference type="AlphaFoldDB" id="A0A4U1EN26"/>
<proteinExistence type="predicted"/>
<feature type="compositionally biased region" description="Low complexity" evidence="1">
    <location>
        <begin position="15"/>
        <end position="28"/>
    </location>
</feature>
<name>A0A4U1EN26_MONMO</name>
<feature type="region of interest" description="Disordered" evidence="1">
    <location>
        <begin position="1"/>
        <end position="29"/>
    </location>
</feature>
<evidence type="ECO:0000313" key="3">
    <source>
        <dbReference type="Proteomes" id="UP000308365"/>
    </source>
</evidence>
<evidence type="ECO:0000256" key="1">
    <source>
        <dbReference type="SAM" id="MobiDB-lite"/>
    </source>
</evidence>
<dbReference type="EMBL" id="RWIC01001137">
    <property type="protein sequence ID" value="TKC37447.1"/>
    <property type="molecule type" value="Genomic_DNA"/>
</dbReference>
<accession>A0A4U1EN26</accession>
<sequence>MSGKELQREKCSDIPPRSSPSLVSTSSRPCKRKIPLPLFLPLLGLRLPPAADMGSSPPLMASAVISASVGSTSDTKAMDTIPPS</sequence>